<sequence>MNNKRIFLFLLLMFSLAGCTTLSVVSDYDRDFDFSGFHTFRWPAENEGIRKGDVLVDNPLVYKRVQSAVNRQLDEKGFRVTGSKEADFIMYAHAGIKKQKSYHHNFGIGVPFGPYRWYRPWWGPYGGYTYVSSYDEGSLVLDVIEARTRELVWRGVATRVVREYRTAEAMQRDINEAVMKILEDFPPGADPGVSSQ</sequence>
<evidence type="ECO:0000259" key="2">
    <source>
        <dbReference type="Pfam" id="PF13590"/>
    </source>
</evidence>
<proteinExistence type="predicted"/>
<evidence type="ECO:0000256" key="1">
    <source>
        <dbReference type="SAM" id="SignalP"/>
    </source>
</evidence>
<feature type="domain" description="DUF4136" evidence="2">
    <location>
        <begin position="24"/>
        <end position="187"/>
    </location>
</feature>
<dbReference type="OrthoDB" id="5432251at2"/>
<dbReference type="Gene3D" id="3.30.160.670">
    <property type="match status" value="1"/>
</dbReference>
<dbReference type="Pfam" id="PF13590">
    <property type="entry name" value="DUF4136"/>
    <property type="match status" value="1"/>
</dbReference>
<organism evidence="3">
    <name type="scientific">Chlorobium phaeobacteroides (strain BS1)</name>
    <dbReference type="NCBI Taxonomy" id="331678"/>
    <lineage>
        <taxon>Bacteria</taxon>
        <taxon>Pseudomonadati</taxon>
        <taxon>Chlorobiota</taxon>
        <taxon>Chlorobiia</taxon>
        <taxon>Chlorobiales</taxon>
        <taxon>Chlorobiaceae</taxon>
        <taxon>Chlorobium/Pelodictyon group</taxon>
        <taxon>Chlorobium</taxon>
    </lineage>
</organism>
<protein>
    <recommendedName>
        <fullName evidence="2">DUF4136 domain-containing protein</fullName>
    </recommendedName>
</protein>
<dbReference type="HOGENOM" id="CLU_113282_0_1_10"/>
<dbReference type="KEGG" id="cpb:Cphamn1_1006"/>
<evidence type="ECO:0000313" key="3">
    <source>
        <dbReference type="EMBL" id="ACE03948.1"/>
    </source>
</evidence>
<feature type="chain" id="PRO_5002786377" description="DUF4136 domain-containing protein" evidence="1">
    <location>
        <begin position="18"/>
        <end position="196"/>
    </location>
</feature>
<dbReference type="EMBL" id="CP001101">
    <property type="protein sequence ID" value="ACE03948.1"/>
    <property type="molecule type" value="Genomic_DNA"/>
</dbReference>
<keyword evidence="1" id="KW-0732">Signal</keyword>
<dbReference type="AlphaFoldDB" id="B3EQ16"/>
<gene>
    <name evidence="3" type="ordered locus">Cphamn1_1006</name>
</gene>
<dbReference type="InterPro" id="IPR025411">
    <property type="entry name" value="DUF4136"/>
</dbReference>
<dbReference type="STRING" id="331678.Cphamn1_1006"/>
<dbReference type="PROSITE" id="PS51257">
    <property type="entry name" value="PROKAR_LIPOPROTEIN"/>
    <property type="match status" value="1"/>
</dbReference>
<feature type="signal peptide" evidence="1">
    <location>
        <begin position="1"/>
        <end position="17"/>
    </location>
</feature>
<dbReference type="eggNOG" id="ENOG5032YB2">
    <property type="taxonomic scope" value="Bacteria"/>
</dbReference>
<name>B3EQ16_CHLPB</name>
<accession>B3EQ16</accession>
<reference evidence="3" key="1">
    <citation type="submission" date="2008-06" db="EMBL/GenBank/DDBJ databases">
        <title>Complete sequence of Chlorobium phaeobacteroides BS1.</title>
        <authorList>
            <consortium name="US DOE Joint Genome Institute"/>
            <person name="Lucas S."/>
            <person name="Copeland A."/>
            <person name="Lapidus A."/>
            <person name="Glavina del Rio T."/>
            <person name="Dalin E."/>
            <person name="Tice H."/>
            <person name="Bruce D."/>
            <person name="Goodwin L."/>
            <person name="Pitluck S."/>
            <person name="Schmutz J."/>
            <person name="Larimer F."/>
            <person name="Land M."/>
            <person name="Hauser L."/>
            <person name="Kyrpides N."/>
            <person name="Ovchinnikova G."/>
            <person name="Li T."/>
            <person name="Liu Z."/>
            <person name="Zhao F."/>
            <person name="Overmann J."/>
            <person name="Bryant D.A."/>
            <person name="Richardson P."/>
        </authorList>
    </citation>
    <scope>NUCLEOTIDE SEQUENCE [LARGE SCALE GENOMIC DNA]</scope>
    <source>
        <strain evidence="3">BS1</strain>
    </source>
</reference>